<keyword evidence="2" id="KW-0812">Transmembrane</keyword>
<proteinExistence type="predicted"/>
<feature type="transmembrane region" description="Helical" evidence="2">
    <location>
        <begin position="127"/>
        <end position="148"/>
    </location>
</feature>
<evidence type="ECO:0000313" key="4">
    <source>
        <dbReference type="Proteomes" id="UP000017559"/>
    </source>
</evidence>
<name>V2XIJ9_MONRO</name>
<dbReference type="KEGG" id="mrr:Moror_1558"/>
<feature type="region of interest" description="Disordered" evidence="1">
    <location>
        <begin position="166"/>
        <end position="210"/>
    </location>
</feature>
<sequence>MTTADTSLIPPQCDKPGFACAVVRPFLENPQCQPRFCCTETIQRNIVGCYTCIGQIQNITDYPGLLSALDHYVQLCNVSGISLDRTMSPAQVASRTVTLPSASSLPTTSPSAPTDATSRKTTAVGTIVGAVAGGAMLIALLIACSFYFHRKRVSQHNLLSAESVISPYPDVNTGTQRGHKRSGNTSGDSRWRQEEQSSIEAVEMPPRYEV</sequence>
<keyword evidence="2" id="KW-1133">Transmembrane helix</keyword>
<keyword evidence="4" id="KW-1185">Reference proteome</keyword>
<accession>V2XIJ9</accession>
<evidence type="ECO:0000313" key="3">
    <source>
        <dbReference type="EMBL" id="ESK93552.1"/>
    </source>
</evidence>
<protein>
    <submittedName>
        <fullName evidence="3">Uncharacterized protein</fullName>
    </submittedName>
</protein>
<dbReference type="HOGENOM" id="CLU_1310423_0_0_1"/>
<evidence type="ECO:0000256" key="1">
    <source>
        <dbReference type="SAM" id="MobiDB-lite"/>
    </source>
</evidence>
<dbReference type="AlphaFoldDB" id="V2XIJ9"/>
<gene>
    <name evidence="3" type="ORF">Moror_1558</name>
</gene>
<comment type="caution">
    <text evidence="3">The sequence shown here is derived from an EMBL/GenBank/DDBJ whole genome shotgun (WGS) entry which is preliminary data.</text>
</comment>
<dbReference type="Proteomes" id="UP000017559">
    <property type="component" value="Unassembled WGS sequence"/>
</dbReference>
<feature type="region of interest" description="Disordered" evidence="1">
    <location>
        <begin position="98"/>
        <end position="120"/>
    </location>
</feature>
<dbReference type="EMBL" id="AWSO01000182">
    <property type="protein sequence ID" value="ESK93552.1"/>
    <property type="molecule type" value="Genomic_DNA"/>
</dbReference>
<organism evidence="3 4">
    <name type="scientific">Moniliophthora roreri (strain MCA 2997)</name>
    <name type="common">Cocoa frosty pod rot fungus</name>
    <name type="synonym">Crinipellis roreri</name>
    <dbReference type="NCBI Taxonomy" id="1381753"/>
    <lineage>
        <taxon>Eukaryota</taxon>
        <taxon>Fungi</taxon>
        <taxon>Dikarya</taxon>
        <taxon>Basidiomycota</taxon>
        <taxon>Agaricomycotina</taxon>
        <taxon>Agaricomycetes</taxon>
        <taxon>Agaricomycetidae</taxon>
        <taxon>Agaricales</taxon>
        <taxon>Marasmiineae</taxon>
        <taxon>Marasmiaceae</taxon>
        <taxon>Moniliophthora</taxon>
    </lineage>
</organism>
<evidence type="ECO:0000256" key="2">
    <source>
        <dbReference type="SAM" id="Phobius"/>
    </source>
</evidence>
<keyword evidence="2" id="KW-0472">Membrane</keyword>
<reference evidence="3 4" key="1">
    <citation type="journal article" date="2014" name="BMC Genomics">
        <title>Genome and secretome analysis of the hemibiotrophic fungal pathogen, Moniliophthora roreri, which causes frosty pod rot disease of cacao: mechanisms of the biotrophic and necrotrophic phases.</title>
        <authorList>
            <person name="Meinhardt L.W."/>
            <person name="Costa G.G.L."/>
            <person name="Thomazella D.P.T."/>
            <person name="Teixeira P.J.P.L."/>
            <person name="Carazzolle M.F."/>
            <person name="Schuster S.C."/>
            <person name="Carlson J.E."/>
            <person name="Guiltinan M.J."/>
            <person name="Mieczkowski P."/>
            <person name="Farmer A."/>
            <person name="Ramaraj T."/>
            <person name="Crozier J."/>
            <person name="Davis R.E."/>
            <person name="Shao J."/>
            <person name="Melnick R.L."/>
            <person name="Pereira G.A.G."/>
            <person name="Bailey B.A."/>
        </authorList>
    </citation>
    <scope>NUCLEOTIDE SEQUENCE [LARGE SCALE GENOMIC DNA]</scope>
    <source>
        <strain evidence="3 4">MCA 2997</strain>
    </source>
</reference>